<keyword evidence="1" id="KW-0732">Signal</keyword>
<evidence type="ECO:0000256" key="1">
    <source>
        <dbReference type="SAM" id="SignalP"/>
    </source>
</evidence>
<name>A0A4S8F1C6_9BURK</name>
<dbReference type="EMBL" id="STFG01000009">
    <property type="protein sequence ID" value="THU01063.1"/>
    <property type="molecule type" value="Genomic_DNA"/>
</dbReference>
<dbReference type="OrthoDB" id="6705587at2"/>
<sequence length="105" mass="11346">MQKKLCFLLALFAPLAAGAASPTQAPEQKPQVGHYGFNWLEPDKPCHALTAKEIASFARCELQKSAFGIDLDALACPASDGVEMFIYPTAKQCNRAFEAMQSNAP</sequence>
<gene>
    <name evidence="2" type="ORF">E9531_09795</name>
</gene>
<reference evidence="2 3" key="1">
    <citation type="journal article" date="2015" name="Antonie Van Leeuwenhoek">
        <title>Lampropedia puyangensis sp. nov., isolated from symptomatic bark of Populus ? euramericana canker and emended description of Lampropedia hyalina (Ehrenberg 1832) Lee et al. 2004.</title>
        <authorList>
            <person name="Li Y."/>
            <person name="Wang T."/>
            <person name="Piao C.G."/>
            <person name="Wang L.F."/>
            <person name="Tian G.Z."/>
            <person name="Zhu T.H."/>
            <person name="Guo M.W."/>
        </authorList>
    </citation>
    <scope>NUCLEOTIDE SEQUENCE [LARGE SCALE GENOMIC DNA]</scope>
    <source>
        <strain evidence="2 3">2-bin</strain>
    </source>
</reference>
<evidence type="ECO:0000313" key="2">
    <source>
        <dbReference type="EMBL" id="THU01063.1"/>
    </source>
</evidence>
<proteinExistence type="predicted"/>
<dbReference type="AlphaFoldDB" id="A0A4S8F1C6"/>
<keyword evidence="3" id="KW-1185">Reference proteome</keyword>
<organism evidence="2 3">
    <name type="scientific">Lampropedia puyangensis</name>
    <dbReference type="NCBI Taxonomy" id="1330072"/>
    <lineage>
        <taxon>Bacteria</taxon>
        <taxon>Pseudomonadati</taxon>
        <taxon>Pseudomonadota</taxon>
        <taxon>Betaproteobacteria</taxon>
        <taxon>Burkholderiales</taxon>
        <taxon>Comamonadaceae</taxon>
        <taxon>Lampropedia</taxon>
    </lineage>
</organism>
<evidence type="ECO:0008006" key="4">
    <source>
        <dbReference type="Google" id="ProtNLM"/>
    </source>
</evidence>
<dbReference type="Proteomes" id="UP000308917">
    <property type="component" value="Unassembled WGS sequence"/>
</dbReference>
<accession>A0A4S8F1C6</accession>
<dbReference type="RefSeq" id="WP_136573579.1">
    <property type="nucleotide sequence ID" value="NZ_STFG01000009.1"/>
</dbReference>
<comment type="caution">
    <text evidence="2">The sequence shown here is derived from an EMBL/GenBank/DDBJ whole genome shotgun (WGS) entry which is preliminary data.</text>
</comment>
<protein>
    <recommendedName>
        <fullName evidence="4">DUF3551 domain-containing protein</fullName>
    </recommendedName>
</protein>
<feature type="chain" id="PRO_5020818399" description="DUF3551 domain-containing protein" evidence="1">
    <location>
        <begin position="20"/>
        <end position="105"/>
    </location>
</feature>
<evidence type="ECO:0000313" key="3">
    <source>
        <dbReference type="Proteomes" id="UP000308917"/>
    </source>
</evidence>
<feature type="signal peptide" evidence="1">
    <location>
        <begin position="1"/>
        <end position="19"/>
    </location>
</feature>